<gene>
    <name evidence="1" type="ordered locus">P700755_001940</name>
</gene>
<reference evidence="1" key="2">
    <citation type="submission" date="2012-09" db="EMBL/GenBank/DDBJ databases">
        <title>The complete sequence of Psychroflexus torquis an extreme psychrophile from sea-ice that is stimulated by light.</title>
        <authorList>
            <person name="Feng S."/>
            <person name="Powell S.M."/>
            <person name="Bowman J.P."/>
        </authorList>
    </citation>
    <scope>NUCLEOTIDE SEQUENCE [LARGE SCALE GENOMIC DNA]</scope>
    <source>
        <strain evidence="1">ATCC 700755</strain>
    </source>
</reference>
<dbReference type="HOGENOM" id="CLU_879614_0_0_10"/>
<sequence length="316" mass="36269">MIASLILFGINSYSQNSIDEPQNVIVNWEVGTSKSITQIDSTIIHAKDSIFMATGVSSSYTMKILSLKDTVYELLFKHIVLDDNISIESEMINASPIEKMMQDLILELQKKMSGLEYSFLVDQNTALAYEVKNEKELRELVEGMVVVVLNKFLDKSKTELDELKKNEIQLKVKQYMDEQMPAAMQTMINAFNYIFQAYSFPFIIDKTYTQDVEVYSVDQVQHSDKDSKAKLVVNSSIKDDLLEIDYEYIYNKEEAYQMYVVNKGNGNEIPINDFDIDERVISEFDMETSWIKSSLSLVNAKMGFVTVNNKTQVIIK</sequence>
<evidence type="ECO:0000313" key="2">
    <source>
        <dbReference type="Proteomes" id="UP000008514"/>
    </source>
</evidence>
<reference evidence="1" key="1">
    <citation type="submission" date="2006-03" db="EMBL/GenBank/DDBJ databases">
        <authorList>
            <person name="Bowman J."/>
            <person name="Ferriera S."/>
            <person name="Johnson J."/>
            <person name="Kravitz S."/>
            <person name="Halpern A."/>
            <person name="Remington K."/>
            <person name="Beeson K."/>
            <person name="Tran B."/>
            <person name="Rogers Y.-H."/>
            <person name="Friedman R."/>
            <person name="Venter J.C."/>
        </authorList>
    </citation>
    <scope>NUCLEOTIDE SEQUENCE [LARGE SCALE GENOMIC DNA]</scope>
    <source>
        <strain evidence="1">ATCC 700755</strain>
    </source>
</reference>
<protein>
    <submittedName>
        <fullName evidence="1">Uncharacterized protein</fullName>
    </submittedName>
</protein>
<organism evidence="1 2">
    <name type="scientific">Psychroflexus torquis (strain ATCC 700755 / CIP 106069 / ACAM 623)</name>
    <dbReference type="NCBI Taxonomy" id="313595"/>
    <lineage>
        <taxon>Bacteria</taxon>
        <taxon>Pseudomonadati</taxon>
        <taxon>Bacteroidota</taxon>
        <taxon>Flavobacteriia</taxon>
        <taxon>Flavobacteriales</taxon>
        <taxon>Flavobacteriaceae</taxon>
        <taxon>Psychroflexus</taxon>
    </lineage>
</organism>
<proteinExistence type="predicted"/>
<keyword evidence="2" id="KW-1185">Reference proteome</keyword>
<dbReference type="EMBL" id="CP003879">
    <property type="protein sequence ID" value="AFU68748.1"/>
    <property type="molecule type" value="Genomic_DNA"/>
</dbReference>
<dbReference type="KEGG" id="ptq:P700755_001940"/>
<name>K4IFZ9_PSYTT</name>
<dbReference type="Proteomes" id="UP000008514">
    <property type="component" value="Chromosome"/>
</dbReference>
<evidence type="ECO:0000313" key="1">
    <source>
        <dbReference type="EMBL" id="AFU68748.1"/>
    </source>
</evidence>
<accession>K4IFZ9</accession>
<dbReference type="AlphaFoldDB" id="K4IFZ9"/>